<evidence type="ECO:0000256" key="6">
    <source>
        <dbReference type="ARBA" id="ARBA00023163"/>
    </source>
</evidence>
<dbReference type="Proteomes" id="UP000184245">
    <property type="component" value="Unassembled WGS sequence"/>
</dbReference>
<keyword evidence="13" id="KW-1185">Reference proteome</keyword>
<dbReference type="PROSITE" id="PS51755">
    <property type="entry name" value="OMPR_PHOB"/>
    <property type="match status" value="1"/>
</dbReference>
<dbReference type="GO" id="GO:0006355">
    <property type="term" value="P:regulation of DNA-templated transcription"/>
    <property type="evidence" value="ECO:0007669"/>
    <property type="project" value="InterPro"/>
</dbReference>
<dbReference type="Gene3D" id="6.10.250.690">
    <property type="match status" value="1"/>
</dbReference>
<dbReference type="GO" id="GO:0005829">
    <property type="term" value="C:cytosol"/>
    <property type="evidence" value="ECO:0007669"/>
    <property type="project" value="TreeGrafter"/>
</dbReference>
<dbReference type="FunFam" id="1.10.10.10:FF:000018">
    <property type="entry name" value="DNA-binding response regulator ResD"/>
    <property type="match status" value="1"/>
</dbReference>
<evidence type="ECO:0000313" key="12">
    <source>
        <dbReference type="EMBL" id="SHF33471.1"/>
    </source>
</evidence>
<comment type="function">
    <text evidence="7">May play the central regulatory role in sporulation. It may be an element of the effector pathway responsible for the activation of sporulation genes in response to nutritional stress. Spo0A may act in concert with spo0H (a sigma factor) to control the expression of some genes that are critical to the sporulation process.</text>
</comment>
<evidence type="ECO:0000256" key="2">
    <source>
        <dbReference type="ARBA" id="ARBA00022553"/>
    </source>
</evidence>
<dbReference type="EMBL" id="FQVI01000022">
    <property type="protein sequence ID" value="SHF33471.1"/>
    <property type="molecule type" value="Genomic_DNA"/>
</dbReference>
<dbReference type="Pfam" id="PF00072">
    <property type="entry name" value="Response_reg"/>
    <property type="match status" value="1"/>
</dbReference>
<protein>
    <recommendedName>
        <fullName evidence="1">Stage 0 sporulation protein A homolog</fullName>
    </recommendedName>
</protein>
<organism evidence="12 13">
    <name type="scientific">Lactonifactor longoviformis DSM 17459</name>
    <dbReference type="NCBI Taxonomy" id="1122155"/>
    <lineage>
        <taxon>Bacteria</taxon>
        <taxon>Bacillati</taxon>
        <taxon>Bacillota</taxon>
        <taxon>Clostridia</taxon>
        <taxon>Eubacteriales</taxon>
        <taxon>Clostridiaceae</taxon>
        <taxon>Lactonifactor</taxon>
    </lineage>
</organism>
<dbReference type="PANTHER" id="PTHR48111">
    <property type="entry name" value="REGULATOR OF RPOS"/>
    <property type="match status" value="1"/>
</dbReference>
<feature type="domain" description="Response regulatory" evidence="10">
    <location>
        <begin position="3"/>
        <end position="116"/>
    </location>
</feature>
<name>A0A1M5AT98_9CLOT</name>
<dbReference type="RefSeq" id="WP_072853761.1">
    <property type="nucleotide sequence ID" value="NZ_FQVI01000022.1"/>
</dbReference>
<evidence type="ECO:0000256" key="1">
    <source>
        <dbReference type="ARBA" id="ARBA00018672"/>
    </source>
</evidence>
<dbReference type="InterPro" id="IPR016032">
    <property type="entry name" value="Sig_transdc_resp-reg_C-effctor"/>
</dbReference>
<keyword evidence="2 8" id="KW-0597">Phosphoprotein</keyword>
<dbReference type="InterPro" id="IPR039420">
    <property type="entry name" value="WalR-like"/>
</dbReference>
<keyword evidence="3" id="KW-0902">Two-component regulatory system</keyword>
<evidence type="ECO:0000256" key="7">
    <source>
        <dbReference type="ARBA" id="ARBA00024867"/>
    </source>
</evidence>
<dbReference type="PROSITE" id="PS50110">
    <property type="entry name" value="RESPONSE_REGULATORY"/>
    <property type="match status" value="1"/>
</dbReference>
<evidence type="ECO:0000256" key="4">
    <source>
        <dbReference type="ARBA" id="ARBA00023015"/>
    </source>
</evidence>
<dbReference type="InterPro" id="IPR001789">
    <property type="entry name" value="Sig_transdc_resp-reg_receiver"/>
</dbReference>
<dbReference type="InterPro" id="IPR036388">
    <property type="entry name" value="WH-like_DNA-bd_sf"/>
</dbReference>
<evidence type="ECO:0000256" key="5">
    <source>
        <dbReference type="ARBA" id="ARBA00023125"/>
    </source>
</evidence>
<accession>A0A1M5AT98</accession>
<keyword evidence="4" id="KW-0805">Transcription regulation</keyword>
<evidence type="ECO:0000256" key="9">
    <source>
        <dbReference type="PROSITE-ProRule" id="PRU01091"/>
    </source>
</evidence>
<dbReference type="InterPro" id="IPR011006">
    <property type="entry name" value="CheY-like_superfamily"/>
</dbReference>
<reference evidence="12 13" key="1">
    <citation type="submission" date="2016-11" db="EMBL/GenBank/DDBJ databases">
        <authorList>
            <person name="Jaros S."/>
            <person name="Januszkiewicz K."/>
            <person name="Wedrychowicz H."/>
        </authorList>
    </citation>
    <scope>NUCLEOTIDE SEQUENCE [LARGE SCALE GENOMIC DNA]</scope>
    <source>
        <strain evidence="12 13">DSM 17459</strain>
    </source>
</reference>
<evidence type="ECO:0000256" key="8">
    <source>
        <dbReference type="PROSITE-ProRule" id="PRU00169"/>
    </source>
</evidence>
<dbReference type="SUPFAM" id="SSF46894">
    <property type="entry name" value="C-terminal effector domain of the bipartite response regulators"/>
    <property type="match status" value="1"/>
</dbReference>
<feature type="modified residue" description="4-aspartylphosphate" evidence="8">
    <location>
        <position position="52"/>
    </location>
</feature>
<dbReference type="CDD" id="cd00383">
    <property type="entry name" value="trans_reg_C"/>
    <property type="match status" value="1"/>
</dbReference>
<dbReference type="STRING" id="1122155.SAMN02745158_03323"/>
<feature type="DNA-binding region" description="OmpR/PhoB-type" evidence="9">
    <location>
        <begin position="122"/>
        <end position="222"/>
    </location>
</feature>
<evidence type="ECO:0000259" key="11">
    <source>
        <dbReference type="PROSITE" id="PS51755"/>
    </source>
</evidence>
<feature type="domain" description="OmpR/PhoB-type" evidence="11">
    <location>
        <begin position="122"/>
        <end position="222"/>
    </location>
</feature>
<dbReference type="Gene3D" id="3.40.50.2300">
    <property type="match status" value="1"/>
</dbReference>
<dbReference type="SMART" id="SM00862">
    <property type="entry name" value="Trans_reg_C"/>
    <property type="match status" value="1"/>
</dbReference>
<dbReference type="Pfam" id="PF00486">
    <property type="entry name" value="Trans_reg_C"/>
    <property type="match status" value="1"/>
</dbReference>
<keyword evidence="5 9" id="KW-0238">DNA-binding</keyword>
<dbReference type="PANTHER" id="PTHR48111:SF73">
    <property type="entry name" value="ALKALINE PHOSPHATASE SYNTHESIS TRANSCRIPTIONAL REGULATORY PROTEIN PHOP"/>
    <property type="match status" value="1"/>
</dbReference>
<dbReference type="GO" id="GO:0032993">
    <property type="term" value="C:protein-DNA complex"/>
    <property type="evidence" value="ECO:0007669"/>
    <property type="project" value="TreeGrafter"/>
</dbReference>
<evidence type="ECO:0000256" key="3">
    <source>
        <dbReference type="ARBA" id="ARBA00023012"/>
    </source>
</evidence>
<gene>
    <name evidence="12" type="ORF">SAMN02745158_03323</name>
</gene>
<sequence length="224" mass="25761">MNKILVIEDDSDLLEGLLFMLETEGYRAFGAGTIKRGMELIKERDPDLILLDCNLPDGSGYELCGRVREFSQIPMLMLTARETEMDEIKALELGVDDFMRKPFSLSVLRARLRNLLKRREKQNKVSSNGVVVDKDSCKVHKGGKEVSLSAMEYKLLTYLLENRGQVLAKEQILERIWDSEGRFVDDNTVSVNIRRLRMKIEDDPDHPAYIKTVHGLGYLWREIP</sequence>
<dbReference type="GO" id="GO:0000156">
    <property type="term" value="F:phosphorelay response regulator activity"/>
    <property type="evidence" value="ECO:0007669"/>
    <property type="project" value="TreeGrafter"/>
</dbReference>
<dbReference type="SMART" id="SM00448">
    <property type="entry name" value="REC"/>
    <property type="match status" value="1"/>
</dbReference>
<keyword evidence="6" id="KW-0804">Transcription</keyword>
<proteinExistence type="predicted"/>
<dbReference type="SUPFAM" id="SSF52172">
    <property type="entry name" value="CheY-like"/>
    <property type="match status" value="1"/>
</dbReference>
<evidence type="ECO:0000313" key="13">
    <source>
        <dbReference type="Proteomes" id="UP000184245"/>
    </source>
</evidence>
<dbReference type="InterPro" id="IPR001867">
    <property type="entry name" value="OmpR/PhoB-type_DNA-bd"/>
</dbReference>
<dbReference type="GO" id="GO:0000976">
    <property type="term" value="F:transcription cis-regulatory region binding"/>
    <property type="evidence" value="ECO:0007669"/>
    <property type="project" value="TreeGrafter"/>
</dbReference>
<dbReference type="CDD" id="cd17574">
    <property type="entry name" value="REC_OmpR"/>
    <property type="match status" value="1"/>
</dbReference>
<dbReference type="Gene3D" id="1.10.10.10">
    <property type="entry name" value="Winged helix-like DNA-binding domain superfamily/Winged helix DNA-binding domain"/>
    <property type="match status" value="1"/>
</dbReference>
<evidence type="ECO:0000259" key="10">
    <source>
        <dbReference type="PROSITE" id="PS50110"/>
    </source>
</evidence>
<dbReference type="AlphaFoldDB" id="A0A1M5AT98"/>
<dbReference type="OrthoDB" id="9803564at2"/>